<feature type="region of interest" description="Disordered" evidence="1">
    <location>
        <begin position="49"/>
        <end position="68"/>
    </location>
</feature>
<proteinExistence type="predicted"/>
<protein>
    <submittedName>
        <fullName evidence="2">Uncharacterized protein</fullName>
    </submittedName>
</protein>
<gene>
    <name evidence="2" type="ORF">AFUS01_LOCUS7615</name>
</gene>
<organism evidence="2 3">
    <name type="scientific">Allacma fusca</name>
    <dbReference type="NCBI Taxonomy" id="39272"/>
    <lineage>
        <taxon>Eukaryota</taxon>
        <taxon>Metazoa</taxon>
        <taxon>Ecdysozoa</taxon>
        <taxon>Arthropoda</taxon>
        <taxon>Hexapoda</taxon>
        <taxon>Collembola</taxon>
        <taxon>Symphypleona</taxon>
        <taxon>Sminthuridae</taxon>
        <taxon>Allacma</taxon>
    </lineage>
</organism>
<dbReference type="Proteomes" id="UP000708208">
    <property type="component" value="Unassembled WGS sequence"/>
</dbReference>
<name>A0A8J2NM66_9HEXA</name>
<keyword evidence="3" id="KW-1185">Reference proteome</keyword>
<dbReference type="AlphaFoldDB" id="A0A8J2NM66"/>
<evidence type="ECO:0000313" key="3">
    <source>
        <dbReference type="Proteomes" id="UP000708208"/>
    </source>
</evidence>
<comment type="caution">
    <text evidence="2">The sequence shown here is derived from an EMBL/GenBank/DDBJ whole genome shotgun (WGS) entry which is preliminary data.</text>
</comment>
<evidence type="ECO:0000256" key="1">
    <source>
        <dbReference type="SAM" id="MobiDB-lite"/>
    </source>
</evidence>
<reference evidence="2" key="1">
    <citation type="submission" date="2021-06" db="EMBL/GenBank/DDBJ databases">
        <authorList>
            <person name="Hodson N. C."/>
            <person name="Mongue J. A."/>
            <person name="Jaron S. K."/>
        </authorList>
    </citation>
    <scope>NUCLEOTIDE SEQUENCE</scope>
</reference>
<dbReference type="EMBL" id="CAJVCH010051599">
    <property type="protein sequence ID" value="CAG7718201.1"/>
    <property type="molecule type" value="Genomic_DNA"/>
</dbReference>
<evidence type="ECO:0000313" key="2">
    <source>
        <dbReference type="EMBL" id="CAG7718201.1"/>
    </source>
</evidence>
<accession>A0A8J2NM66</accession>
<feature type="compositionally biased region" description="Basic and acidic residues" evidence="1">
    <location>
        <begin position="49"/>
        <end position="60"/>
    </location>
</feature>
<sequence>MGERGGTDPCIRKGVDLLERWDEKQQDSCKINRGKVICHTSKASFQKMASEKKKSEREKPGFLADITV</sequence>